<dbReference type="AlphaFoldDB" id="R7QCU6"/>
<feature type="transmembrane region" description="Helical" evidence="1">
    <location>
        <begin position="62"/>
        <end position="85"/>
    </location>
</feature>
<keyword evidence="1" id="KW-0472">Membrane</keyword>
<keyword evidence="3" id="KW-1185">Reference proteome</keyword>
<dbReference type="GeneID" id="17322791"/>
<gene>
    <name evidence="2" type="ORF">CHC_T00010238001</name>
</gene>
<accession>R7QCU6</accession>
<organism evidence="2 3">
    <name type="scientific">Chondrus crispus</name>
    <name type="common">Carrageen Irish moss</name>
    <name type="synonym">Polymorpha crispa</name>
    <dbReference type="NCBI Taxonomy" id="2769"/>
    <lineage>
        <taxon>Eukaryota</taxon>
        <taxon>Rhodophyta</taxon>
        <taxon>Florideophyceae</taxon>
        <taxon>Rhodymeniophycidae</taxon>
        <taxon>Gigartinales</taxon>
        <taxon>Gigartinaceae</taxon>
        <taxon>Chondrus</taxon>
    </lineage>
</organism>
<name>R7QCU6_CHOCR</name>
<sequence>MSLPPSLSCDCNSSARFGAWVESLAHKTTTPSPNSKPAIRRLYRYSYDGSCSFTHTFRACVFYYLATLNSLSIYLISTTFLTALLPHHTHLS</sequence>
<dbReference type="KEGG" id="ccp:CHC_T00010238001"/>
<dbReference type="RefSeq" id="XP_005715075.1">
    <property type="nucleotide sequence ID" value="XM_005715018.1"/>
</dbReference>
<dbReference type="EMBL" id="HG001726">
    <property type="protein sequence ID" value="CDF35256.1"/>
    <property type="molecule type" value="Genomic_DNA"/>
</dbReference>
<evidence type="ECO:0000256" key="1">
    <source>
        <dbReference type="SAM" id="Phobius"/>
    </source>
</evidence>
<evidence type="ECO:0000313" key="3">
    <source>
        <dbReference type="Proteomes" id="UP000012073"/>
    </source>
</evidence>
<reference evidence="3" key="1">
    <citation type="journal article" date="2013" name="Proc. Natl. Acad. Sci. U.S.A.">
        <title>Genome structure and metabolic features in the red seaweed Chondrus crispus shed light on evolution of the Archaeplastida.</title>
        <authorList>
            <person name="Collen J."/>
            <person name="Porcel B."/>
            <person name="Carre W."/>
            <person name="Ball S.G."/>
            <person name="Chaparro C."/>
            <person name="Tonon T."/>
            <person name="Barbeyron T."/>
            <person name="Michel G."/>
            <person name="Noel B."/>
            <person name="Valentin K."/>
            <person name="Elias M."/>
            <person name="Artiguenave F."/>
            <person name="Arun A."/>
            <person name="Aury J.M."/>
            <person name="Barbosa-Neto J.F."/>
            <person name="Bothwell J.H."/>
            <person name="Bouget F.Y."/>
            <person name="Brillet L."/>
            <person name="Cabello-Hurtado F."/>
            <person name="Capella-Gutierrez S."/>
            <person name="Charrier B."/>
            <person name="Cladiere L."/>
            <person name="Cock J.M."/>
            <person name="Coelho S.M."/>
            <person name="Colleoni C."/>
            <person name="Czjzek M."/>
            <person name="Da Silva C."/>
            <person name="Delage L."/>
            <person name="Denoeud F."/>
            <person name="Deschamps P."/>
            <person name="Dittami S.M."/>
            <person name="Gabaldon T."/>
            <person name="Gachon C.M."/>
            <person name="Groisillier A."/>
            <person name="Herve C."/>
            <person name="Jabbari K."/>
            <person name="Katinka M."/>
            <person name="Kloareg B."/>
            <person name="Kowalczyk N."/>
            <person name="Labadie K."/>
            <person name="Leblanc C."/>
            <person name="Lopez P.J."/>
            <person name="McLachlan D.H."/>
            <person name="Meslet-Cladiere L."/>
            <person name="Moustafa A."/>
            <person name="Nehr Z."/>
            <person name="Nyvall Collen P."/>
            <person name="Panaud O."/>
            <person name="Partensky F."/>
            <person name="Poulain J."/>
            <person name="Rensing S.A."/>
            <person name="Rousvoal S."/>
            <person name="Samson G."/>
            <person name="Symeonidi A."/>
            <person name="Weissenbach J."/>
            <person name="Zambounis A."/>
            <person name="Wincker P."/>
            <person name="Boyen C."/>
        </authorList>
    </citation>
    <scope>NUCLEOTIDE SEQUENCE [LARGE SCALE GENOMIC DNA]</scope>
    <source>
        <strain evidence="3">cv. Stackhouse</strain>
    </source>
</reference>
<proteinExistence type="predicted"/>
<keyword evidence="1" id="KW-1133">Transmembrane helix</keyword>
<evidence type="ECO:0000313" key="2">
    <source>
        <dbReference type="EMBL" id="CDF35256.1"/>
    </source>
</evidence>
<dbReference type="Proteomes" id="UP000012073">
    <property type="component" value="Unassembled WGS sequence"/>
</dbReference>
<keyword evidence="1" id="KW-0812">Transmembrane</keyword>
<dbReference type="Gramene" id="CDF35256">
    <property type="protein sequence ID" value="CDF35256"/>
    <property type="gene ID" value="CHC_T00010238001"/>
</dbReference>
<protein>
    <submittedName>
        <fullName evidence="2">Uncharacterized protein</fullName>
    </submittedName>
</protein>